<feature type="region of interest" description="Disordered" evidence="1">
    <location>
        <begin position="45"/>
        <end position="112"/>
    </location>
</feature>
<organism evidence="2 3">
    <name type="scientific">Halarsenatibacter silvermanii</name>
    <dbReference type="NCBI Taxonomy" id="321763"/>
    <lineage>
        <taxon>Bacteria</taxon>
        <taxon>Bacillati</taxon>
        <taxon>Bacillota</taxon>
        <taxon>Clostridia</taxon>
        <taxon>Halanaerobiales</taxon>
        <taxon>Halarsenatibacteraceae</taxon>
        <taxon>Halarsenatibacter</taxon>
    </lineage>
</organism>
<dbReference type="InterPro" id="IPR046118">
    <property type="entry name" value="DUF6115"/>
</dbReference>
<evidence type="ECO:0000313" key="2">
    <source>
        <dbReference type="EMBL" id="SDL74646.1"/>
    </source>
</evidence>
<feature type="compositionally biased region" description="Basic and acidic residues" evidence="1">
    <location>
        <begin position="96"/>
        <end position="112"/>
    </location>
</feature>
<dbReference type="STRING" id="321763.SAMN04488692_10894"/>
<keyword evidence="3" id="KW-1185">Reference proteome</keyword>
<reference evidence="2 3" key="1">
    <citation type="submission" date="2016-10" db="EMBL/GenBank/DDBJ databases">
        <authorList>
            <person name="de Groot N.N."/>
        </authorList>
    </citation>
    <scope>NUCLEOTIDE SEQUENCE [LARGE SCALE GENOMIC DNA]</scope>
    <source>
        <strain evidence="2 3">SLAS-1</strain>
    </source>
</reference>
<dbReference type="EMBL" id="FNGO01000008">
    <property type="protein sequence ID" value="SDL74646.1"/>
    <property type="molecule type" value="Genomic_DNA"/>
</dbReference>
<dbReference type="Pfam" id="PF19610">
    <property type="entry name" value="DUF6115"/>
    <property type="match status" value="1"/>
</dbReference>
<feature type="compositionally biased region" description="Polar residues" evidence="1">
    <location>
        <begin position="86"/>
        <end position="95"/>
    </location>
</feature>
<proteinExistence type="predicted"/>
<name>A0A1G9MK26_9FIRM</name>
<sequence length="219" mass="24920">MAVAWILLAVGLLLIAAGIFTKKFILKTRTSRSVEERRVNPYQEKGLSVSDLKSDQTGGFAKTKRSKNKTPSSKAGNRAAARYRQTMENDGVSQDNRAERNGSRDEALDPKKERLNRVNEELDDLIEEIVQREKVLKRKVQSLDREQAKIIRKASFKETFDEEYNHLKQGGIPDHYRQVIDLHEEGKNREEIAESLGLGLRETDLIIKMHGSEEADDDG</sequence>
<gene>
    <name evidence="2" type="ORF">SAMN04488692_10894</name>
</gene>
<accession>A0A1G9MK26</accession>
<dbReference type="Proteomes" id="UP000199476">
    <property type="component" value="Unassembled WGS sequence"/>
</dbReference>
<protein>
    <recommendedName>
        <fullName evidence="4">DUF2802 domain-containing protein</fullName>
    </recommendedName>
</protein>
<evidence type="ECO:0008006" key="4">
    <source>
        <dbReference type="Google" id="ProtNLM"/>
    </source>
</evidence>
<dbReference type="AlphaFoldDB" id="A0A1G9MK26"/>
<evidence type="ECO:0000256" key="1">
    <source>
        <dbReference type="SAM" id="MobiDB-lite"/>
    </source>
</evidence>
<evidence type="ECO:0000313" key="3">
    <source>
        <dbReference type="Proteomes" id="UP000199476"/>
    </source>
</evidence>